<evidence type="ECO:0000256" key="1">
    <source>
        <dbReference type="SAM" id="MobiDB-lite"/>
    </source>
</evidence>
<feature type="region of interest" description="Disordered" evidence="1">
    <location>
        <begin position="138"/>
        <end position="189"/>
    </location>
</feature>
<sequence length="189" mass="19523">MSQAVEELPPHESQLTSTPTSNQESQGSPRGGVRKEDICGDLGYIEKANVHSMGIPTGSPPAEVYPGCSSQGCHLQGAGGVLIPEPRPRFASHMARRIAAPPQVSGHYQSLAVGPGSPVLPRSTLTPSIQGPAIRAGQGIHSSVNGLPRSPGSDHCAHTDTPPMRWLPNSAPHPHGLAPEASRGPGLGT</sequence>
<gene>
    <name evidence="2" type="ORF">AKAME5_002059700</name>
</gene>
<protein>
    <submittedName>
        <fullName evidence="2">Uncharacterized protein</fullName>
    </submittedName>
</protein>
<dbReference type="AlphaFoldDB" id="A0AAD3RG65"/>
<name>A0AAD3RG65_LATJO</name>
<accession>A0AAD3RG65</accession>
<comment type="caution">
    <text evidence="2">The sequence shown here is derived from an EMBL/GenBank/DDBJ whole genome shotgun (WGS) entry which is preliminary data.</text>
</comment>
<evidence type="ECO:0000313" key="3">
    <source>
        <dbReference type="Proteomes" id="UP001279410"/>
    </source>
</evidence>
<dbReference type="Proteomes" id="UP001279410">
    <property type="component" value="Unassembled WGS sequence"/>
</dbReference>
<feature type="region of interest" description="Disordered" evidence="1">
    <location>
        <begin position="1"/>
        <end position="36"/>
    </location>
</feature>
<keyword evidence="3" id="KW-1185">Reference proteome</keyword>
<evidence type="ECO:0000313" key="2">
    <source>
        <dbReference type="EMBL" id="GLD69284.1"/>
    </source>
</evidence>
<feature type="compositionally biased region" description="Polar residues" evidence="1">
    <location>
        <begin position="13"/>
        <end position="28"/>
    </location>
</feature>
<proteinExistence type="predicted"/>
<organism evidence="2 3">
    <name type="scientific">Lates japonicus</name>
    <name type="common">Japanese lates</name>
    <dbReference type="NCBI Taxonomy" id="270547"/>
    <lineage>
        <taxon>Eukaryota</taxon>
        <taxon>Metazoa</taxon>
        <taxon>Chordata</taxon>
        <taxon>Craniata</taxon>
        <taxon>Vertebrata</taxon>
        <taxon>Euteleostomi</taxon>
        <taxon>Actinopterygii</taxon>
        <taxon>Neopterygii</taxon>
        <taxon>Teleostei</taxon>
        <taxon>Neoteleostei</taxon>
        <taxon>Acanthomorphata</taxon>
        <taxon>Carangaria</taxon>
        <taxon>Carangaria incertae sedis</taxon>
        <taxon>Centropomidae</taxon>
        <taxon>Lates</taxon>
    </lineage>
</organism>
<dbReference type="EMBL" id="BRZM01000197">
    <property type="protein sequence ID" value="GLD69284.1"/>
    <property type="molecule type" value="Genomic_DNA"/>
</dbReference>
<reference evidence="2" key="1">
    <citation type="submission" date="2022-08" db="EMBL/GenBank/DDBJ databases">
        <title>Genome sequencing of akame (Lates japonicus).</title>
        <authorList>
            <person name="Hashiguchi Y."/>
            <person name="Takahashi H."/>
        </authorList>
    </citation>
    <scope>NUCLEOTIDE SEQUENCE</scope>
    <source>
        <strain evidence="2">Kochi</strain>
    </source>
</reference>